<name>A0ABW7N9D9_9BACT</name>
<organism evidence="2 3">
    <name type="scientific">Marinoscillum luteum</name>
    <dbReference type="NCBI Taxonomy" id="861051"/>
    <lineage>
        <taxon>Bacteria</taxon>
        <taxon>Pseudomonadati</taxon>
        <taxon>Bacteroidota</taxon>
        <taxon>Cytophagia</taxon>
        <taxon>Cytophagales</taxon>
        <taxon>Reichenbachiellaceae</taxon>
        <taxon>Marinoscillum</taxon>
    </lineage>
</organism>
<sequence length="203" mass="23603">MEITLPPHYYTGVPDRSWLEQLGFSERVSEIAHYIPINGPLWEKIHTMQQRKLKQTPTFDLSLVNVSELRSVYDFIAQCRKNQGLEINMDFEILERLFRTFPDRYQIFTAERNGTLLAAAIMVIPIEGITYYFLPATAPAYKTESPMVHLIAYLYQYYQERGFQFIDLGISSVNTAPQKSLITFKERMGGIRTTRSTFIKSLQ</sequence>
<dbReference type="Proteomes" id="UP001610063">
    <property type="component" value="Unassembled WGS sequence"/>
</dbReference>
<evidence type="ECO:0000313" key="3">
    <source>
        <dbReference type="Proteomes" id="UP001610063"/>
    </source>
</evidence>
<dbReference type="Gene3D" id="3.40.630.30">
    <property type="match status" value="1"/>
</dbReference>
<accession>A0ABW7N9D9</accession>
<keyword evidence="2" id="KW-0012">Acyltransferase</keyword>
<proteinExistence type="predicted"/>
<dbReference type="GO" id="GO:0016746">
    <property type="term" value="F:acyltransferase activity"/>
    <property type="evidence" value="ECO:0007669"/>
    <property type="project" value="UniProtKB-KW"/>
</dbReference>
<dbReference type="InterPro" id="IPR016181">
    <property type="entry name" value="Acyl_CoA_acyltransferase"/>
</dbReference>
<comment type="caution">
    <text evidence="2">The sequence shown here is derived from an EMBL/GenBank/DDBJ whole genome shotgun (WGS) entry which is preliminary data.</text>
</comment>
<feature type="domain" description="BioF2-like acetyltransferase" evidence="1">
    <location>
        <begin position="50"/>
        <end position="170"/>
    </location>
</feature>
<keyword evidence="3" id="KW-1185">Reference proteome</keyword>
<gene>
    <name evidence="2" type="ORF">ACHKAR_12255</name>
</gene>
<protein>
    <submittedName>
        <fullName evidence="2">GNAT family N-acetyltransferase</fullName>
        <ecNumber evidence="2">2.3.1.-</ecNumber>
    </submittedName>
</protein>
<evidence type="ECO:0000313" key="2">
    <source>
        <dbReference type="EMBL" id="MFH6984218.1"/>
    </source>
</evidence>
<keyword evidence="2" id="KW-0808">Transferase</keyword>
<reference evidence="2 3" key="1">
    <citation type="journal article" date="2013" name="Int. J. Syst. Evol. Microbiol.">
        <title>Marinoscillum luteum sp. nov., isolated from marine sediment.</title>
        <authorList>
            <person name="Cha I.T."/>
            <person name="Park S.J."/>
            <person name="Kim S.J."/>
            <person name="Kim J.G."/>
            <person name="Jung M.Y."/>
            <person name="Shin K.S."/>
            <person name="Kwon K.K."/>
            <person name="Yang S.H."/>
            <person name="Seo Y.S."/>
            <person name="Rhee S.K."/>
        </authorList>
    </citation>
    <scope>NUCLEOTIDE SEQUENCE [LARGE SCALE GENOMIC DNA]</scope>
    <source>
        <strain evidence="2 3">KCTC 23939</strain>
    </source>
</reference>
<dbReference type="RefSeq" id="WP_159585003.1">
    <property type="nucleotide sequence ID" value="NZ_JBIPKE010000017.1"/>
</dbReference>
<dbReference type="EC" id="2.3.1.-" evidence="2"/>
<dbReference type="SUPFAM" id="SSF55729">
    <property type="entry name" value="Acyl-CoA N-acyltransferases (Nat)"/>
    <property type="match status" value="1"/>
</dbReference>
<dbReference type="EMBL" id="JBIPKE010000017">
    <property type="protein sequence ID" value="MFH6984218.1"/>
    <property type="molecule type" value="Genomic_DNA"/>
</dbReference>
<dbReference type="Pfam" id="PF13480">
    <property type="entry name" value="Acetyltransf_6"/>
    <property type="match status" value="1"/>
</dbReference>
<evidence type="ECO:0000259" key="1">
    <source>
        <dbReference type="Pfam" id="PF13480"/>
    </source>
</evidence>
<dbReference type="InterPro" id="IPR038740">
    <property type="entry name" value="BioF2-like_GNAT_dom"/>
</dbReference>